<evidence type="ECO:0000256" key="1">
    <source>
        <dbReference type="SAM" id="Phobius"/>
    </source>
</evidence>
<name>A0A2V4V2F5_9GAMM</name>
<keyword evidence="1" id="KW-1133">Transmembrane helix</keyword>
<reference evidence="2 3" key="1">
    <citation type="submission" date="2018-06" db="EMBL/GenBank/DDBJ databases">
        <title>Genomic Encyclopedia of Type Strains, Phase III (KMG-III): the genomes of soil and plant-associated and newly described type strains.</title>
        <authorList>
            <person name="Whitman W."/>
        </authorList>
    </citation>
    <scope>NUCLEOTIDE SEQUENCE [LARGE SCALE GENOMIC DNA]</scope>
    <source>
        <strain evidence="2 3">CECT 5889</strain>
    </source>
</reference>
<proteinExistence type="predicted"/>
<dbReference type="RefSeq" id="WP_110924300.1">
    <property type="nucleotide sequence ID" value="NZ_QJSU01000012.1"/>
</dbReference>
<feature type="transmembrane region" description="Helical" evidence="1">
    <location>
        <begin position="132"/>
        <end position="158"/>
    </location>
</feature>
<feature type="transmembrane region" description="Helical" evidence="1">
    <location>
        <begin position="44"/>
        <end position="61"/>
    </location>
</feature>
<gene>
    <name evidence="2" type="ORF">DFP82_11295</name>
</gene>
<evidence type="ECO:0000313" key="3">
    <source>
        <dbReference type="Proteomes" id="UP000247746"/>
    </source>
</evidence>
<keyword evidence="1" id="KW-0812">Transmembrane</keyword>
<keyword evidence="3" id="KW-1185">Reference proteome</keyword>
<dbReference type="Proteomes" id="UP000247746">
    <property type="component" value="Unassembled WGS sequence"/>
</dbReference>
<protein>
    <submittedName>
        <fullName evidence="2">Uncharacterized protein</fullName>
    </submittedName>
</protein>
<keyword evidence="1" id="KW-0472">Membrane</keyword>
<comment type="caution">
    <text evidence="2">The sequence shown here is derived from an EMBL/GenBank/DDBJ whole genome shotgun (WGS) entry which is preliminary data.</text>
</comment>
<evidence type="ECO:0000313" key="2">
    <source>
        <dbReference type="EMBL" id="PYE36648.1"/>
    </source>
</evidence>
<accession>A0A2V4V2F5</accession>
<sequence>MSFLYDKNGVYSFTMAVITIVLVTCALIFAFYNNSLVLIIDFKWYQPSAFVVIALLAQVFIKLNDTRDQTKILESEFNRLQGAIVGRSSALLKVILFYFLSLIILSIIISTLDATTIADDGVTEVFLVQEKYIRIIKLFAIAYVAAWSISVINAYYIYRDIADYKAKLALQELKEEGRKSAVKRLRGNQ</sequence>
<dbReference type="AlphaFoldDB" id="A0A2V4V2F5"/>
<feature type="transmembrane region" description="Helical" evidence="1">
    <location>
        <begin position="12"/>
        <end position="32"/>
    </location>
</feature>
<feature type="transmembrane region" description="Helical" evidence="1">
    <location>
        <begin position="90"/>
        <end position="112"/>
    </location>
</feature>
<organism evidence="2 3">
    <name type="scientific">Psychrobacter fozii</name>
    <dbReference type="NCBI Taxonomy" id="198480"/>
    <lineage>
        <taxon>Bacteria</taxon>
        <taxon>Pseudomonadati</taxon>
        <taxon>Pseudomonadota</taxon>
        <taxon>Gammaproteobacteria</taxon>
        <taxon>Moraxellales</taxon>
        <taxon>Moraxellaceae</taxon>
        <taxon>Psychrobacter</taxon>
    </lineage>
</organism>
<dbReference type="EMBL" id="QJSU01000012">
    <property type="protein sequence ID" value="PYE36648.1"/>
    <property type="molecule type" value="Genomic_DNA"/>
</dbReference>